<dbReference type="EMBL" id="QSSN01000010">
    <property type="protein sequence ID" value="RGL86015.1"/>
    <property type="molecule type" value="Genomic_DNA"/>
</dbReference>
<name>A0A3E4WNM9_PHOVU</name>
<organism evidence="2 3">
    <name type="scientific">Phocaeicola vulgatus</name>
    <name type="common">Bacteroides vulgatus</name>
    <dbReference type="NCBI Taxonomy" id="821"/>
    <lineage>
        <taxon>Bacteria</taxon>
        <taxon>Pseudomonadati</taxon>
        <taxon>Bacteroidota</taxon>
        <taxon>Bacteroidia</taxon>
        <taxon>Bacteroidales</taxon>
        <taxon>Bacteroidaceae</taxon>
        <taxon>Phocaeicola</taxon>
    </lineage>
</organism>
<dbReference type="Proteomes" id="UP000261278">
    <property type="component" value="Unassembled WGS sequence"/>
</dbReference>
<evidence type="ECO:0000313" key="3">
    <source>
        <dbReference type="Proteomes" id="UP000261003"/>
    </source>
</evidence>
<comment type="caution">
    <text evidence="2">The sequence shown here is derived from an EMBL/GenBank/DDBJ whole genome shotgun (WGS) entry which is preliminary data.</text>
</comment>
<accession>A0A3E4WNM9</accession>
<evidence type="ECO:0000313" key="1">
    <source>
        <dbReference type="EMBL" id="RGL86015.1"/>
    </source>
</evidence>
<evidence type="ECO:0000313" key="4">
    <source>
        <dbReference type="Proteomes" id="UP000261278"/>
    </source>
</evidence>
<evidence type="ECO:0000313" key="2">
    <source>
        <dbReference type="EMBL" id="RGM43843.1"/>
    </source>
</evidence>
<proteinExistence type="predicted"/>
<dbReference type="EMBL" id="QSTG01000016">
    <property type="protein sequence ID" value="RGM43843.1"/>
    <property type="molecule type" value="Genomic_DNA"/>
</dbReference>
<dbReference type="Proteomes" id="UP000261003">
    <property type="component" value="Unassembled WGS sequence"/>
</dbReference>
<dbReference type="AlphaFoldDB" id="A0A3E4WNM9"/>
<protein>
    <submittedName>
        <fullName evidence="2">Uncharacterized protein</fullName>
    </submittedName>
</protein>
<sequence length="157" mass="18958">MKIMKTQLVFPIFIFVPKDNMPYIFWEEKLYKTTNTLLIKKWKKNSIIIDSSGLKYIEKGIFMTGWRGIYGYFTSMKGRVIAVDYEYDENIEKVSLRNLQEIILERFPKSRWFHSHCWKNIEDFKETLFSCTSFEEIAQLFVRKPSNNFLTRIFKGY</sequence>
<gene>
    <name evidence="2" type="ORF">DXC16_11020</name>
    <name evidence="1" type="ORF">DXC44_09735</name>
</gene>
<reference evidence="3 4" key="1">
    <citation type="submission" date="2018-08" db="EMBL/GenBank/DDBJ databases">
        <title>A genome reference for cultivated species of the human gut microbiota.</title>
        <authorList>
            <person name="Zou Y."/>
            <person name="Xue W."/>
            <person name="Luo G."/>
        </authorList>
    </citation>
    <scope>NUCLEOTIDE SEQUENCE [LARGE SCALE GENOMIC DNA]</scope>
    <source>
        <strain evidence="2 3">OM08-13BH</strain>
        <strain evidence="1 4">TF05-18</strain>
    </source>
</reference>